<dbReference type="InterPro" id="IPR019410">
    <property type="entry name" value="Methyltransf_16"/>
</dbReference>
<dbReference type="Pfam" id="PF10294">
    <property type="entry name" value="Methyltransf_16"/>
    <property type="match status" value="1"/>
</dbReference>
<dbReference type="EMBL" id="HE573027">
    <property type="protein sequence ID" value="CCC53476.1"/>
    <property type="molecule type" value="Genomic_DNA"/>
</dbReference>
<dbReference type="InterPro" id="IPR029063">
    <property type="entry name" value="SAM-dependent_MTases_sf"/>
</dbReference>
<gene>
    <name evidence="1" type="ORF">TVY486_1109600</name>
</gene>
<proteinExistence type="predicted"/>
<reference evidence="1" key="1">
    <citation type="journal article" date="2012" name="Proc. Natl. Acad. Sci. U.S.A.">
        <title>Antigenic diversity is generated by distinct evolutionary mechanisms in African trypanosome species.</title>
        <authorList>
            <person name="Jackson A.P."/>
            <person name="Berry A."/>
            <person name="Aslett M."/>
            <person name="Allison H.C."/>
            <person name="Burton P."/>
            <person name="Vavrova-Anderson J."/>
            <person name="Brown R."/>
            <person name="Browne H."/>
            <person name="Corton N."/>
            <person name="Hauser H."/>
            <person name="Gamble J."/>
            <person name="Gilderthorp R."/>
            <person name="Marcello L."/>
            <person name="McQuillan J."/>
            <person name="Otto T.D."/>
            <person name="Quail M.A."/>
            <person name="Sanders M.J."/>
            <person name="van Tonder A."/>
            <person name="Ginger M.L."/>
            <person name="Field M.C."/>
            <person name="Barry J.D."/>
            <person name="Hertz-Fowler C."/>
            <person name="Berriman M."/>
        </authorList>
    </citation>
    <scope>NUCLEOTIDE SEQUENCE</scope>
    <source>
        <strain evidence="1">Y486</strain>
    </source>
</reference>
<dbReference type="PANTHER" id="PTHR14614:SF130">
    <property type="entry name" value="PROTEIN-LYSINE N-METHYLTRANSFERASE EEF2KMT"/>
    <property type="match status" value="1"/>
</dbReference>
<organism evidence="1">
    <name type="scientific">Trypanosoma vivax (strain Y486)</name>
    <dbReference type="NCBI Taxonomy" id="1055687"/>
    <lineage>
        <taxon>Eukaryota</taxon>
        <taxon>Discoba</taxon>
        <taxon>Euglenozoa</taxon>
        <taxon>Kinetoplastea</taxon>
        <taxon>Metakinetoplastina</taxon>
        <taxon>Trypanosomatida</taxon>
        <taxon>Trypanosomatidae</taxon>
        <taxon>Trypanosoma</taxon>
        <taxon>Duttonella</taxon>
    </lineage>
</organism>
<protein>
    <recommendedName>
        <fullName evidence="2">Methyltransferase</fullName>
    </recommendedName>
</protein>
<evidence type="ECO:0000313" key="1">
    <source>
        <dbReference type="EMBL" id="CCC53476.1"/>
    </source>
</evidence>
<dbReference type="PANTHER" id="PTHR14614">
    <property type="entry name" value="HEPATOCELLULAR CARCINOMA-ASSOCIATED ANTIGEN"/>
    <property type="match status" value="1"/>
</dbReference>
<dbReference type="SUPFAM" id="SSF53335">
    <property type="entry name" value="S-adenosyl-L-methionine-dependent methyltransferases"/>
    <property type="match status" value="1"/>
</dbReference>
<dbReference type="VEuPathDB" id="TriTrypDB:TvY486_1109600"/>
<dbReference type="AlphaFoldDB" id="G0UCC5"/>
<evidence type="ECO:0008006" key="2">
    <source>
        <dbReference type="Google" id="ProtNLM"/>
    </source>
</evidence>
<name>G0UCC5_TRYVY</name>
<sequence length="423" mass="46385">MSSQPPASLLLFLQSAPPRVTLDAFQEDCRLCGMPWYSLPAQRLCVVLFIENPLVRKYPPRASNVHAFLKALITQIEQTRNESKDASQENGEDTICVELLEAYIGCAAQMRDGAQQQLCYKTFYTPGAAPSFVSVRLAAGQFSNVGLALWPAAFVLVQLLDAELSAPSPELTDGLGETLRLLELGAGVGLTPLLLHHLRPYNERVSRFVLTDYQQELVENISFNLNERGLGLLGSAEDAAQCGRVAVHSAELLDWTEHEQNRAKLSAWRCNVVVAADCVYDIPLIPSLVQTIRSALELTEGAVAIVVQTHRQRETMCKFFTAVHEAEMTVQSYYVAAAADAPLLKGSVVHRFPSHVRTQSRCTDNINSSCDGFVLVRVEGDPTFPLLQRDGGEAAQTTSGWLGSFFISLEAVVGVHVLRVRSS</sequence>
<dbReference type="Gene3D" id="3.40.50.150">
    <property type="entry name" value="Vaccinia Virus protein VP39"/>
    <property type="match status" value="1"/>
</dbReference>
<accession>G0UCC5</accession>